<dbReference type="GO" id="GO:0051537">
    <property type="term" value="F:2 iron, 2 sulfur cluster binding"/>
    <property type="evidence" value="ECO:0007669"/>
    <property type="project" value="UniProtKB-KW"/>
</dbReference>
<evidence type="ECO:0000256" key="2">
    <source>
        <dbReference type="ARBA" id="ARBA00022448"/>
    </source>
</evidence>
<comment type="similarity">
    <text evidence="1">Belongs to the 2Fe2S plant-type ferredoxin family.</text>
</comment>
<keyword evidence="4" id="KW-0479">Metal-binding</keyword>
<dbReference type="Proteomes" id="UP000247498">
    <property type="component" value="Unassembled WGS sequence"/>
</dbReference>
<dbReference type="InterPro" id="IPR045865">
    <property type="entry name" value="ACT-like_dom_sf"/>
</dbReference>
<feature type="region of interest" description="Disordered" evidence="9">
    <location>
        <begin position="178"/>
        <end position="223"/>
    </location>
</feature>
<dbReference type="PROSITE" id="PS00197">
    <property type="entry name" value="2FE2S_FER_1"/>
    <property type="match status" value="1"/>
</dbReference>
<name>A0A2V0PCA4_9CHLO</name>
<keyword evidence="6" id="KW-0408">Iron</keyword>
<dbReference type="AlphaFoldDB" id="A0A2V0PCA4"/>
<accession>A0A2V0PCA4</accession>
<evidence type="ECO:0000256" key="6">
    <source>
        <dbReference type="ARBA" id="ARBA00023004"/>
    </source>
</evidence>
<feature type="domain" description="2Fe-2S ferredoxin-type" evidence="10">
    <location>
        <begin position="68"/>
        <end position="163"/>
    </location>
</feature>
<evidence type="ECO:0000256" key="3">
    <source>
        <dbReference type="ARBA" id="ARBA00022714"/>
    </source>
</evidence>
<keyword evidence="5" id="KW-0249">Electron transport</keyword>
<dbReference type="PANTHER" id="PTHR43112:SF21">
    <property type="entry name" value="FERREDOXIN"/>
    <property type="match status" value="1"/>
</dbReference>
<dbReference type="OrthoDB" id="498505at2759"/>
<reference evidence="12 13" key="1">
    <citation type="journal article" date="2018" name="Sci. Rep.">
        <title>Raphidocelis subcapitata (=Pseudokirchneriella subcapitata) provides an insight into genome evolution and environmental adaptations in the Sphaeropleales.</title>
        <authorList>
            <person name="Suzuki S."/>
            <person name="Yamaguchi H."/>
            <person name="Nakajima N."/>
            <person name="Kawachi M."/>
        </authorList>
    </citation>
    <scope>NUCLEOTIDE SEQUENCE [LARGE SCALE GENOMIC DNA]</scope>
    <source>
        <strain evidence="12 13">NIES-35</strain>
    </source>
</reference>
<comment type="cofactor">
    <cofactor evidence="8">
        <name>[2Fe-2S] cluster</name>
        <dbReference type="ChEBI" id="CHEBI:190135"/>
    </cofactor>
</comment>
<dbReference type="PROSITE" id="PS51085">
    <property type="entry name" value="2FE2S_FER_2"/>
    <property type="match status" value="1"/>
</dbReference>
<comment type="caution">
    <text evidence="12">The sequence shown here is derived from an EMBL/GenBank/DDBJ whole genome shotgun (WGS) entry which is preliminary data.</text>
</comment>
<evidence type="ECO:0008006" key="14">
    <source>
        <dbReference type="Google" id="ProtNLM"/>
    </source>
</evidence>
<protein>
    <recommendedName>
        <fullName evidence="14">Ferredoxin</fullName>
    </recommendedName>
</protein>
<keyword evidence="7" id="KW-0411">Iron-sulfur</keyword>
<evidence type="ECO:0000313" key="13">
    <source>
        <dbReference type="Proteomes" id="UP000247498"/>
    </source>
</evidence>
<feature type="compositionally biased region" description="Basic residues" evidence="9">
    <location>
        <begin position="205"/>
        <end position="215"/>
    </location>
</feature>
<dbReference type="InterPro" id="IPR001041">
    <property type="entry name" value="2Fe-2S_ferredoxin-type"/>
</dbReference>
<evidence type="ECO:0000259" key="10">
    <source>
        <dbReference type="PROSITE" id="PS51085"/>
    </source>
</evidence>
<dbReference type="STRING" id="307507.A0A2V0PCA4"/>
<dbReference type="InterPro" id="IPR002912">
    <property type="entry name" value="ACT_dom"/>
</dbReference>
<dbReference type="SUPFAM" id="SSF55021">
    <property type="entry name" value="ACT-like"/>
    <property type="match status" value="1"/>
</dbReference>
<dbReference type="InterPro" id="IPR006058">
    <property type="entry name" value="2Fe2S_fd_BS"/>
</dbReference>
<evidence type="ECO:0000313" key="12">
    <source>
        <dbReference type="EMBL" id="GBF94807.1"/>
    </source>
</evidence>
<dbReference type="InParanoid" id="A0A2V0PCA4"/>
<dbReference type="Gene3D" id="3.10.20.30">
    <property type="match status" value="1"/>
</dbReference>
<evidence type="ECO:0000256" key="4">
    <source>
        <dbReference type="ARBA" id="ARBA00022723"/>
    </source>
</evidence>
<dbReference type="CDD" id="cd00207">
    <property type="entry name" value="fer2"/>
    <property type="match status" value="1"/>
</dbReference>
<dbReference type="SUPFAM" id="SSF54292">
    <property type="entry name" value="2Fe-2S ferredoxin-like"/>
    <property type="match status" value="1"/>
</dbReference>
<evidence type="ECO:0000256" key="9">
    <source>
        <dbReference type="SAM" id="MobiDB-lite"/>
    </source>
</evidence>
<feature type="compositionally biased region" description="Low complexity" evidence="9">
    <location>
        <begin position="1"/>
        <end position="21"/>
    </location>
</feature>
<dbReference type="InterPro" id="IPR012675">
    <property type="entry name" value="Beta-grasp_dom_sf"/>
</dbReference>
<dbReference type="PROSITE" id="PS51671">
    <property type="entry name" value="ACT"/>
    <property type="match status" value="1"/>
</dbReference>
<keyword evidence="2" id="KW-0813">Transport</keyword>
<evidence type="ECO:0000256" key="8">
    <source>
        <dbReference type="ARBA" id="ARBA00034078"/>
    </source>
</evidence>
<gene>
    <name evidence="12" type="ORF">Rsub_07979</name>
</gene>
<evidence type="ECO:0000256" key="1">
    <source>
        <dbReference type="ARBA" id="ARBA00007874"/>
    </source>
</evidence>
<keyword evidence="3" id="KW-0001">2Fe-2S</keyword>
<organism evidence="12 13">
    <name type="scientific">Raphidocelis subcapitata</name>
    <dbReference type="NCBI Taxonomy" id="307507"/>
    <lineage>
        <taxon>Eukaryota</taxon>
        <taxon>Viridiplantae</taxon>
        <taxon>Chlorophyta</taxon>
        <taxon>core chlorophytes</taxon>
        <taxon>Chlorophyceae</taxon>
        <taxon>CS clade</taxon>
        <taxon>Sphaeropleales</taxon>
        <taxon>Selenastraceae</taxon>
        <taxon>Raphidocelis</taxon>
    </lineage>
</organism>
<dbReference type="PANTHER" id="PTHR43112">
    <property type="entry name" value="FERREDOXIN"/>
    <property type="match status" value="1"/>
</dbReference>
<evidence type="ECO:0000256" key="5">
    <source>
        <dbReference type="ARBA" id="ARBA00022982"/>
    </source>
</evidence>
<dbReference type="EMBL" id="BDRX01000056">
    <property type="protein sequence ID" value="GBF94807.1"/>
    <property type="molecule type" value="Genomic_DNA"/>
</dbReference>
<dbReference type="Pfam" id="PF00111">
    <property type="entry name" value="Fer2"/>
    <property type="match status" value="1"/>
</dbReference>
<feature type="domain" description="ACT" evidence="11">
    <location>
        <begin position="258"/>
        <end position="337"/>
    </location>
</feature>
<sequence>MQSAVSRAARARSSGTASSSGRGSGAGAGAAARRRAPLRVAASSGGVDLAREKISLPQGKSESKGLTYKITLVASGDDTRTFDCPDNEYLLNAAEAAGLDLPATCRSGICGACVARRTAGDVDQSDVADLSFTLTDDEAAQGMTLLCMARATSDCTFETQSDWGYSLGIAEWKGATGSFESKPDPLMGTSWTEGEGERKHGAAAPRRRTAARRAATRAPDPPRRAVRAAAARQAAPVEKECFAGVVTLDNDSDPKHTILRVEADDFAGLIRVLAWTLTGLGLNVCNALIRTDGGVASDIFYVTDTRGRKLGDATARDVAERLQGVVDDVCQNTTEGEFTEARFGEGIVLTNENHPTCTELTVSAEPELLLDLTSVIHGMGVSIVEGVIRSAGPVAPVSGASHLKVDPIAAVPEPPEGKRTMRFMLQEAQSGRQLDYATASGLLYALQLVTGRSTPTQLPSINA</sequence>
<proteinExistence type="inferred from homology"/>
<keyword evidence="13" id="KW-1185">Reference proteome</keyword>
<dbReference type="GO" id="GO:0046872">
    <property type="term" value="F:metal ion binding"/>
    <property type="evidence" value="ECO:0007669"/>
    <property type="project" value="UniProtKB-KW"/>
</dbReference>
<dbReference type="InterPro" id="IPR036010">
    <property type="entry name" value="2Fe-2S_ferredoxin-like_sf"/>
</dbReference>
<evidence type="ECO:0000256" key="7">
    <source>
        <dbReference type="ARBA" id="ARBA00023014"/>
    </source>
</evidence>
<evidence type="ECO:0000259" key="11">
    <source>
        <dbReference type="PROSITE" id="PS51671"/>
    </source>
</evidence>
<feature type="region of interest" description="Disordered" evidence="9">
    <location>
        <begin position="1"/>
        <end position="35"/>
    </location>
</feature>